<evidence type="ECO:0000313" key="11">
    <source>
        <dbReference type="EMBL" id="NJC25940.1"/>
    </source>
</evidence>
<evidence type="ECO:0000256" key="6">
    <source>
        <dbReference type="ARBA" id="ARBA00022989"/>
    </source>
</evidence>
<proteinExistence type="inferred from homology"/>
<feature type="domain" description="Tripartite ATP-independent periplasmic transporters DctQ component" evidence="10">
    <location>
        <begin position="26"/>
        <end position="160"/>
    </location>
</feature>
<evidence type="ECO:0000256" key="4">
    <source>
        <dbReference type="ARBA" id="ARBA00022519"/>
    </source>
</evidence>
<gene>
    <name evidence="11" type="ORF">GGR27_001439</name>
</gene>
<dbReference type="InterPro" id="IPR007387">
    <property type="entry name" value="TRAP_DctQ"/>
</dbReference>
<keyword evidence="12" id="KW-1185">Reference proteome</keyword>
<dbReference type="Pfam" id="PF04290">
    <property type="entry name" value="DctQ"/>
    <property type="match status" value="1"/>
</dbReference>
<dbReference type="PANTHER" id="PTHR35011:SF4">
    <property type="entry name" value="SLL1102 PROTEIN"/>
    <property type="match status" value="1"/>
</dbReference>
<keyword evidence="2" id="KW-0813">Transport</keyword>
<keyword evidence="6 9" id="KW-1133">Transmembrane helix</keyword>
<sequence>MQTTINFLEAISERVGRLAAWSTALMVAVIFFLVVMRYGFGSFNQQLGELTTYFFALSFLFSSGYALKHDSHVRVDLFYAKWSERRRAWVDLLGTAFFLLPWCLVAIFTCWKYAYNSFKLGEVSSQPSGLPAVWVLKFIILFGFVLLLIQGLALALRSVQTLRQR</sequence>
<dbReference type="PANTHER" id="PTHR35011">
    <property type="entry name" value="2,3-DIKETO-L-GULONATE TRAP TRANSPORTER SMALL PERMEASE PROTEIN YIAM"/>
    <property type="match status" value="1"/>
</dbReference>
<name>A0ABX0XA63_9BACT</name>
<evidence type="ECO:0000256" key="8">
    <source>
        <dbReference type="ARBA" id="ARBA00038436"/>
    </source>
</evidence>
<keyword evidence="3" id="KW-1003">Cell membrane</keyword>
<evidence type="ECO:0000259" key="10">
    <source>
        <dbReference type="Pfam" id="PF04290"/>
    </source>
</evidence>
<accession>A0ABX0XA63</accession>
<comment type="caution">
    <text evidence="11">The sequence shown here is derived from an EMBL/GenBank/DDBJ whole genome shotgun (WGS) entry which is preliminary data.</text>
</comment>
<evidence type="ECO:0000256" key="2">
    <source>
        <dbReference type="ARBA" id="ARBA00022448"/>
    </source>
</evidence>
<protein>
    <submittedName>
        <fullName evidence="11">TRAP-type mannitol/chloroaromatic compound transport system permease small subunit</fullName>
    </submittedName>
</protein>
<evidence type="ECO:0000313" key="12">
    <source>
        <dbReference type="Proteomes" id="UP000770785"/>
    </source>
</evidence>
<dbReference type="EMBL" id="JAATJH010000002">
    <property type="protein sequence ID" value="NJC25940.1"/>
    <property type="molecule type" value="Genomic_DNA"/>
</dbReference>
<evidence type="ECO:0000256" key="9">
    <source>
        <dbReference type="SAM" id="Phobius"/>
    </source>
</evidence>
<evidence type="ECO:0000256" key="1">
    <source>
        <dbReference type="ARBA" id="ARBA00004429"/>
    </source>
</evidence>
<feature type="transmembrane region" description="Helical" evidence="9">
    <location>
        <begin position="88"/>
        <end position="114"/>
    </location>
</feature>
<keyword evidence="4" id="KW-0997">Cell inner membrane</keyword>
<feature type="transmembrane region" description="Helical" evidence="9">
    <location>
        <begin position="50"/>
        <end position="67"/>
    </location>
</feature>
<comment type="subcellular location">
    <subcellularLocation>
        <location evidence="1">Cell inner membrane</location>
        <topology evidence="1">Multi-pass membrane protein</topology>
    </subcellularLocation>
</comment>
<evidence type="ECO:0000256" key="5">
    <source>
        <dbReference type="ARBA" id="ARBA00022692"/>
    </source>
</evidence>
<comment type="similarity">
    <text evidence="8">Belongs to the TRAP transporter small permease family.</text>
</comment>
<keyword evidence="7 9" id="KW-0472">Membrane</keyword>
<organism evidence="11 12">
    <name type="scientific">Neolewinella antarctica</name>
    <dbReference type="NCBI Taxonomy" id="442734"/>
    <lineage>
        <taxon>Bacteria</taxon>
        <taxon>Pseudomonadati</taxon>
        <taxon>Bacteroidota</taxon>
        <taxon>Saprospiria</taxon>
        <taxon>Saprospirales</taxon>
        <taxon>Lewinellaceae</taxon>
        <taxon>Neolewinella</taxon>
    </lineage>
</organism>
<dbReference type="RefSeq" id="WP_168036709.1">
    <property type="nucleotide sequence ID" value="NZ_JAATJH010000002.1"/>
</dbReference>
<evidence type="ECO:0000256" key="7">
    <source>
        <dbReference type="ARBA" id="ARBA00023136"/>
    </source>
</evidence>
<dbReference type="InterPro" id="IPR055348">
    <property type="entry name" value="DctQ"/>
</dbReference>
<dbReference type="Proteomes" id="UP000770785">
    <property type="component" value="Unassembled WGS sequence"/>
</dbReference>
<evidence type="ECO:0000256" key="3">
    <source>
        <dbReference type="ARBA" id="ARBA00022475"/>
    </source>
</evidence>
<feature type="transmembrane region" description="Helical" evidence="9">
    <location>
        <begin position="18"/>
        <end position="38"/>
    </location>
</feature>
<keyword evidence="5 9" id="KW-0812">Transmembrane</keyword>
<feature type="transmembrane region" description="Helical" evidence="9">
    <location>
        <begin position="134"/>
        <end position="156"/>
    </location>
</feature>
<reference evidence="11 12" key="1">
    <citation type="submission" date="2020-03" db="EMBL/GenBank/DDBJ databases">
        <title>Genomic Encyclopedia of Type Strains, Phase IV (KMG-IV): sequencing the most valuable type-strain genomes for metagenomic binning, comparative biology and taxonomic classification.</title>
        <authorList>
            <person name="Goeker M."/>
        </authorList>
    </citation>
    <scope>NUCLEOTIDE SEQUENCE [LARGE SCALE GENOMIC DNA]</scope>
    <source>
        <strain evidence="11 12">DSM 105096</strain>
    </source>
</reference>